<dbReference type="InterPro" id="IPR012337">
    <property type="entry name" value="RNaseH-like_sf"/>
</dbReference>
<dbReference type="OrthoDB" id="407598at2759"/>
<proteinExistence type="predicted"/>
<evidence type="ECO:0000313" key="4">
    <source>
        <dbReference type="Proteomes" id="UP000257109"/>
    </source>
</evidence>
<dbReference type="InterPro" id="IPR056924">
    <property type="entry name" value="SH3_Tf2-1"/>
</dbReference>
<evidence type="ECO:0000259" key="2">
    <source>
        <dbReference type="Pfam" id="PF24626"/>
    </source>
</evidence>
<dbReference type="EMBL" id="QJKJ01006299">
    <property type="protein sequence ID" value="RDX87192.1"/>
    <property type="molecule type" value="Genomic_DNA"/>
</dbReference>
<dbReference type="PANTHER" id="PTHR35046:SF9">
    <property type="entry name" value="RNA-DIRECTED DNA POLYMERASE"/>
    <property type="match status" value="1"/>
</dbReference>
<keyword evidence="4" id="KW-1185">Reference proteome</keyword>
<comment type="caution">
    <text evidence="3">The sequence shown here is derived from an EMBL/GenBank/DDBJ whole genome shotgun (WGS) entry which is preliminary data.</text>
</comment>
<accession>A0A371G9G5</accession>
<feature type="domain" description="Tf2-1-like SH3-like" evidence="2">
    <location>
        <begin position="174"/>
        <end position="221"/>
    </location>
</feature>
<reference evidence="3" key="1">
    <citation type="submission" date="2018-05" db="EMBL/GenBank/DDBJ databases">
        <title>Draft genome of Mucuna pruriens seed.</title>
        <authorList>
            <person name="Nnadi N.E."/>
            <person name="Vos R."/>
            <person name="Hasami M.H."/>
            <person name="Devisetty U.K."/>
            <person name="Aguiy J.C."/>
        </authorList>
    </citation>
    <scope>NUCLEOTIDE SEQUENCE [LARGE SCALE GENOMIC DNA]</scope>
    <source>
        <strain evidence="3">JCA_2017</strain>
    </source>
</reference>
<feature type="region of interest" description="Disordered" evidence="1">
    <location>
        <begin position="246"/>
        <end position="270"/>
    </location>
</feature>
<dbReference type="Proteomes" id="UP000257109">
    <property type="component" value="Unassembled WGS sequence"/>
</dbReference>
<name>A0A371G9G5_MUCPR</name>
<gene>
    <name evidence="3" type="ORF">CR513_31373</name>
</gene>
<feature type="non-terminal residue" evidence="3">
    <location>
        <position position="1"/>
    </location>
</feature>
<dbReference type="AlphaFoldDB" id="A0A371G9G5"/>
<evidence type="ECO:0000313" key="3">
    <source>
        <dbReference type="EMBL" id="RDX87192.1"/>
    </source>
</evidence>
<sequence>MAHFAPCHKSDDAYHMTTLFFREVARIHGLPRTIILDRDIKFLGHFWNLGIKILFSTICHPQIDGEIEVVNRTLGQLLICFVGKILRDWKNWIHNVEFSYNMVFNPTISHSPSELTYDFNPLYSLDLFPLPIGLSKAQFVKKLHEKALLHMEKKEEKYVENANKGRKEILFKEGDLVWMHLRKESFLHLRKSKLLPRGDDPFKILKKINNNYYKDDMPQEFGEEALLLIYIRSKFEVKFPSRRGRTYSRTSREMPTRSRQGLSRFGLGRDESDTVSVERRLRLTRFRTDTMESN</sequence>
<dbReference type="STRING" id="157652.A0A371G9G5"/>
<dbReference type="Pfam" id="PF24626">
    <property type="entry name" value="SH3_Tf2-1"/>
    <property type="match status" value="1"/>
</dbReference>
<dbReference type="SUPFAM" id="SSF53098">
    <property type="entry name" value="Ribonuclease H-like"/>
    <property type="match status" value="1"/>
</dbReference>
<dbReference type="PANTHER" id="PTHR35046">
    <property type="entry name" value="ZINC KNUCKLE (CCHC-TYPE) FAMILY PROTEIN"/>
    <property type="match status" value="1"/>
</dbReference>
<organism evidence="3 4">
    <name type="scientific">Mucuna pruriens</name>
    <name type="common">Velvet bean</name>
    <name type="synonym">Dolichos pruriens</name>
    <dbReference type="NCBI Taxonomy" id="157652"/>
    <lineage>
        <taxon>Eukaryota</taxon>
        <taxon>Viridiplantae</taxon>
        <taxon>Streptophyta</taxon>
        <taxon>Embryophyta</taxon>
        <taxon>Tracheophyta</taxon>
        <taxon>Spermatophyta</taxon>
        <taxon>Magnoliopsida</taxon>
        <taxon>eudicotyledons</taxon>
        <taxon>Gunneridae</taxon>
        <taxon>Pentapetalae</taxon>
        <taxon>rosids</taxon>
        <taxon>fabids</taxon>
        <taxon>Fabales</taxon>
        <taxon>Fabaceae</taxon>
        <taxon>Papilionoideae</taxon>
        <taxon>50 kb inversion clade</taxon>
        <taxon>NPAAA clade</taxon>
        <taxon>indigoferoid/millettioid clade</taxon>
        <taxon>Phaseoleae</taxon>
        <taxon>Mucuna</taxon>
    </lineage>
</organism>
<dbReference type="InterPro" id="IPR036397">
    <property type="entry name" value="RNaseH_sf"/>
</dbReference>
<dbReference type="GO" id="GO:0003676">
    <property type="term" value="F:nucleic acid binding"/>
    <property type="evidence" value="ECO:0007669"/>
    <property type="project" value="InterPro"/>
</dbReference>
<dbReference type="Gene3D" id="3.30.420.10">
    <property type="entry name" value="Ribonuclease H-like superfamily/Ribonuclease H"/>
    <property type="match status" value="1"/>
</dbReference>
<evidence type="ECO:0000256" key="1">
    <source>
        <dbReference type="SAM" id="MobiDB-lite"/>
    </source>
</evidence>
<protein>
    <recommendedName>
        <fullName evidence="2">Tf2-1-like SH3-like domain-containing protein</fullName>
    </recommendedName>
</protein>